<dbReference type="CDD" id="cd01448">
    <property type="entry name" value="TST_Repeat_1"/>
    <property type="match status" value="1"/>
</dbReference>
<dbReference type="PANTHER" id="PTHR11364">
    <property type="entry name" value="THIOSULFATE SULFERTANSFERASE"/>
    <property type="match status" value="1"/>
</dbReference>
<dbReference type="PROSITE" id="PS50206">
    <property type="entry name" value="RHODANESE_3"/>
    <property type="match status" value="2"/>
</dbReference>
<gene>
    <name evidence="5" type="primary">sseA</name>
    <name evidence="5" type="ORF">RM533_05485</name>
</gene>
<dbReference type="Proteomes" id="UP001259803">
    <property type="component" value="Unassembled WGS sequence"/>
</dbReference>
<reference evidence="5 6" key="1">
    <citation type="submission" date="2023-09" db="EMBL/GenBank/DDBJ databases">
        <authorList>
            <person name="Rey-Velasco X."/>
        </authorList>
    </citation>
    <scope>NUCLEOTIDE SEQUENCE [LARGE SCALE GENOMIC DNA]</scope>
    <source>
        <strain evidence="5 6">F390</strain>
    </source>
</reference>
<evidence type="ECO:0000313" key="5">
    <source>
        <dbReference type="EMBL" id="MDT0575631.1"/>
    </source>
</evidence>
<proteinExistence type="predicted"/>
<dbReference type="InterPro" id="IPR001763">
    <property type="entry name" value="Rhodanese-like_dom"/>
</dbReference>
<evidence type="ECO:0000259" key="4">
    <source>
        <dbReference type="PROSITE" id="PS50206"/>
    </source>
</evidence>
<dbReference type="EMBL" id="JAVRHS010000003">
    <property type="protein sequence ID" value="MDT0575631.1"/>
    <property type="molecule type" value="Genomic_DNA"/>
</dbReference>
<dbReference type="CDD" id="cd01449">
    <property type="entry name" value="TST_Repeat_2"/>
    <property type="match status" value="1"/>
</dbReference>
<dbReference type="NCBIfam" id="NF008557">
    <property type="entry name" value="PRK11493.1"/>
    <property type="match status" value="1"/>
</dbReference>
<feature type="domain" description="Rhodanese" evidence="4">
    <location>
        <begin position="15"/>
        <end position="132"/>
    </location>
</feature>
<dbReference type="PANTHER" id="PTHR11364:SF27">
    <property type="entry name" value="SULFURTRANSFERASE"/>
    <property type="match status" value="1"/>
</dbReference>
<dbReference type="PROSITE" id="PS00380">
    <property type="entry name" value="RHODANESE_1"/>
    <property type="match status" value="1"/>
</dbReference>
<keyword evidence="1 3" id="KW-0808">Transferase</keyword>
<dbReference type="PROSITE" id="PS00683">
    <property type="entry name" value="RHODANESE_2"/>
    <property type="match status" value="1"/>
</dbReference>
<dbReference type="SUPFAM" id="SSF52821">
    <property type="entry name" value="Rhodanese/Cell cycle control phosphatase"/>
    <property type="match status" value="2"/>
</dbReference>
<dbReference type="SMART" id="SM00450">
    <property type="entry name" value="RHOD"/>
    <property type="match status" value="2"/>
</dbReference>
<dbReference type="GO" id="GO:0016784">
    <property type="term" value="F:3-mercaptopyruvate sulfurtransferase activity"/>
    <property type="evidence" value="ECO:0007669"/>
    <property type="project" value="UniProtKB-EC"/>
</dbReference>
<evidence type="ECO:0000313" key="6">
    <source>
        <dbReference type="Proteomes" id="UP001259803"/>
    </source>
</evidence>
<keyword evidence="6" id="KW-1185">Reference proteome</keyword>
<dbReference type="RefSeq" id="WP_311340211.1">
    <property type="nucleotide sequence ID" value="NZ_JAVRHS010000003.1"/>
</dbReference>
<dbReference type="InterPro" id="IPR045078">
    <property type="entry name" value="TST/MPST-like"/>
</dbReference>
<dbReference type="Pfam" id="PF00581">
    <property type="entry name" value="Rhodanese"/>
    <property type="match status" value="2"/>
</dbReference>
<sequence length="280" mass="29757">MDILVTTEWLAQNLEAGDLRIVDASYHLPASGRNAHAEYCAGHIPGALFLDLGNLADNDAAGDNTLPDAPVFAARMEALGISRTDRVVLYDNSPLHSSARGWFIMQLFGMEQVAVLDGGLARWEAQGRPVSQDEPKITPARFEPRMNAAAVRDKDAVLANLSGGAEQMVDARSAARFTGQEKEARPGMASGHIPGARNLPIGMLYEADGRMKDKIALRAEFEAAGIDPERPVITSCGSGVTAAVLFLALTLIGNDTASLYDGSWAEWGADPATPKATGRA</sequence>
<dbReference type="Gene3D" id="3.40.250.10">
    <property type="entry name" value="Rhodanese-like domain"/>
    <property type="match status" value="2"/>
</dbReference>
<comment type="caution">
    <text evidence="5">The sequence shown here is derived from an EMBL/GenBank/DDBJ whole genome shotgun (WGS) entry which is preliminary data.</text>
</comment>
<keyword evidence="2" id="KW-0677">Repeat</keyword>
<dbReference type="InterPro" id="IPR001307">
    <property type="entry name" value="Thiosulphate_STrfase_CS"/>
</dbReference>
<accession>A0ABU2ZHE7</accession>
<name>A0ABU2ZHE7_9SPHN</name>
<protein>
    <recommendedName>
        <fullName evidence="3">Sulfurtransferase</fullName>
    </recommendedName>
</protein>
<evidence type="ECO:0000256" key="3">
    <source>
        <dbReference type="RuleBase" id="RU000507"/>
    </source>
</evidence>
<evidence type="ECO:0000256" key="1">
    <source>
        <dbReference type="ARBA" id="ARBA00022679"/>
    </source>
</evidence>
<organism evidence="5 6">
    <name type="scientific">Croceicoccus esteveae</name>
    <dbReference type="NCBI Taxonomy" id="3075597"/>
    <lineage>
        <taxon>Bacteria</taxon>
        <taxon>Pseudomonadati</taxon>
        <taxon>Pseudomonadota</taxon>
        <taxon>Alphaproteobacteria</taxon>
        <taxon>Sphingomonadales</taxon>
        <taxon>Erythrobacteraceae</taxon>
        <taxon>Croceicoccus</taxon>
    </lineage>
</organism>
<feature type="domain" description="Rhodanese" evidence="4">
    <location>
        <begin position="162"/>
        <end position="276"/>
    </location>
</feature>
<dbReference type="InterPro" id="IPR036873">
    <property type="entry name" value="Rhodanese-like_dom_sf"/>
</dbReference>
<evidence type="ECO:0000256" key="2">
    <source>
        <dbReference type="ARBA" id="ARBA00022737"/>
    </source>
</evidence>